<dbReference type="PANTHER" id="PTHR30185">
    <property type="entry name" value="CRYPTIC BETA-GLUCOSIDE BGL OPERON ANTITERMINATOR"/>
    <property type="match status" value="1"/>
</dbReference>
<dbReference type="Proteomes" id="UP000394068">
    <property type="component" value="Unassembled WGS sequence"/>
</dbReference>
<evidence type="ECO:0000256" key="2">
    <source>
        <dbReference type="ARBA" id="ARBA00022737"/>
    </source>
</evidence>
<feature type="domain" description="PTS EIIA type-2" evidence="6">
    <location>
        <begin position="505"/>
        <end position="644"/>
    </location>
</feature>
<dbReference type="Pfam" id="PF00874">
    <property type="entry name" value="PRD"/>
    <property type="match status" value="1"/>
</dbReference>
<evidence type="ECO:0000259" key="7">
    <source>
        <dbReference type="PROSITE" id="PS51099"/>
    </source>
</evidence>
<sequence>MNNRQKDLAITLLEQNSFVSAAQLAKNYQVSTKTIYSDLKELDDIFLAYHLFLTKVPRHGILIKGEDFHKVKLLANLRSQNELSINHKDYSEREASYFYKLILESDKQSILDLALSFFVSETSVRRDLEKLEHYLLENNLCLSKRFGDVQIKGSEKAIRHFYRTYLISHYQLMSPQEDIKKTLSSIFPIKQVTDICNMVAKSTSLYAFSIPSHLEIYLILDLLIASHRIRRQHYLEETSIEEELKSFEVYPLASELLSQALSLPIERLPDQDIKAICLTILSLGYVTIPDDKHEFHILTNHLIQKVSELSGIDFQADQYLYEKIANHMRPMIYRLKNGIRLENQTTEEIKKRYSFLFNIVWLATKTVADNYQIAFLDSEIAFLTIYFQIAVEKIEKPLLIYVICPHGLATSELIVNALKRVISPYDYLKKIDYTQITTHEARKADIIISSVELSHIKEPYILVSPVLSQLEMEKIRDVYYSMVNGNRKTLSVINNHDLVNQSLISDLIGQRIYLHQDCQSLEECIAYLVEDKDTNCNHSSAYRESIMQRESLGSTSVYTGIALPHASPDTVEVSQLSLLTLKNPIQWGANQVRVVMLIAIKGGEEEVYKDALIHIYSKIDNQNFIRKLANAKTKDDFMCVLLGKEA</sequence>
<dbReference type="RefSeq" id="WP_077322956.1">
    <property type="nucleotide sequence ID" value="NZ_CABEHT010000001.1"/>
</dbReference>
<keyword evidence="3" id="KW-0805">Transcription regulation</keyword>
<protein>
    <submittedName>
        <fullName evidence="9">PRD domain/PTS system IIA domain protein</fullName>
    </submittedName>
</protein>
<evidence type="ECO:0000259" key="8">
    <source>
        <dbReference type="PROSITE" id="PS51372"/>
    </source>
</evidence>
<dbReference type="InterPro" id="IPR013011">
    <property type="entry name" value="PTS_EIIB_2"/>
</dbReference>
<dbReference type="Gene3D" id="3.40.930.10">
    <property type="entry name" value="Mannitol-specific EII, Chain A"/>
    <property type="match status" value="1"/>
</dbReference>
<evidence type="ECO:0000256" key="1">
    <source>
        <dbReference type="ARBA" id="ARBA00022679"/>
    </source>
</evidence>
<dbReference type="SUPFAM" id="SSF55804">
    <property type="entry name" value="Phoshotransferase/anion transport protein"/>
    <property type="match status" value="1"/>
</dbReference>
<dbReference type="CDD" id="cd00211">
    <property type="entry name" value="PTS_IIA_fru"/>
    <property type="match status" value="1"/>
</dbReference>
<dbReference type="InterPro" id="IPR050661">
    <property type="entry name" value="BglG_antiterminators"/>
</dbReference>
<dbReference type="InterPro" id="IPR036634">
    <property type="entry name" value="PRD_sf"/>
</dbReference>
<keyword evidence="1" id="KW-0808">Transferase</keyword>
<dbReference type="PROSITE" id="PS51094">
    <property type="entry name" value="PTS_EIIA_TYPE_2"/>
    <property type="match status" value="1"/>
</dbReference>
<name>A0A4U9XI04_9STRE</name>
<dbReference type="Gene3D" id="1.10.10.10">
    <property type="entry name" value="Winged helix-like DNA-binding domain superfamily/Winged helix DNA-binding domain"/>
    <property type="match status" value="1"/>
</dbReference>
<dbReference type="Pfam" id="PF08279">
    <property type="entry name" value="HTH_11"/>
    <property type="match status" value="1"/>
</dbReference>
<dbReference type="GO" id="GO:0009401">
    <property type="term" value="P:phosphoenolpyruvate-dependent sugar phosphotransferase system"/>
    <property type="evidence" value="ECO:0007669"/>
    <property type="project" value="InterPro"/>
</dbReference>
<evidence type="ECO:0000256" key="3">
    <source>
        <dbReference type="ARBA" id="ARBA00023015"/>
    </source>
</evidence>
<dbReference type="CDD" id="cd05568">
    <property type="entry name" value="PTS_IIB_bgl_like"/>
    <property type="match status" value="1"/>
</dbReference>
<evidence type="ECO:0000313" key="10">
    <source>
        <dbReference type="Proteomes" id="UP000394068"/>
    </source>
</evidence>
<reference evidence="9 10" key="1">
    <citation type="submission" date="2019-05" db="EMBL/GenBank/DDBJ databases">
        <authorList>
            <consortium name="Pathogen Informatics"/>
        </authorList>
    </citation>
    <scope>NUCLEOTIDE SEQUENCE [LARGE SCALE GENOMIC DNA]</scope>
    <source>
        <strain evidence="9 10">NCTC5386</strain>
    </source>
</reference>
<dbReference type="Pfam" id="PF05043">
    <property type="entry name" value="Mga"/>
    <property type="match status" value="1"/>
</dbReference>
<evidence type="ECO:0000256" key="5">
    <source>
        <dbReference type="ARBA" id="ARBA00023163"/>
    </source>
</evidence>
<keyword evidence="5" id="KW-0804">Transcription</keyword>
<dbReference type="InterPro" id="IPR002178">
    <property type="entry name" value="PTS_EIIA_type-2_dom"/>
</dbReference>
<dbReference type="InterPro" id="IPR007737">
    <property type="entry name" value="Mga_HTH"/>
</dbReference>
<dbReference type="InterPro" id="IPR036388">
    <property type="entry name" value="WH-like_DNA-bd_sf"/>
</dbReference>
<dbReference type="Pfam" id="PF00359">
    <property type="entry name" value="PTS_EIIA_2"/>
    <property type="match status" value="1"/>
</dbReference>
<feature type="domain" description="PRD" evidence="8">
    <location>
        <begin position="290"/>
        <end position="397"/>
    </location>
</feature>
<dbReference type="EMBL" id="CABEHT010000001">
    <property type="protein sequence ID" value="VTS12392.1"/>
    <property type="molecule type" value="Genomic_DNA"/>
</dbReference>
<dbReference type="InterPro" id="IPR011608">
    <property type="entry name" value="PRD"/>
</dbReference>
<organism evidence="9 10">
    <name type="scientific">Streptococcus pseudoporcinus</name>
    <dbReference type="NCBI Taxonomy" id="361101"/>
    <lineage>
        <taxon>Bacteria</taxon>
        <taxon>Bacillati</taxon>
        <taxon>Bacillota</taxon>
        <taxon>Bacilli</taxon>
        <taxon>Lactobacillales</taxon>
        <taxon>Streptococcaceae</taxon>
        <taxon>Streptococcus</taxon>
    </lineage>
</organism>
<dbReference type="Gene3D" id="3.40.50.2300">
    <property type="match status" value="1"/>
</dbReference>
<gene>
    <name evidence="9" type="primary">licR_1</name>
    <name evidence="9" type="ORF">NCTC5386_00202</name>
</gene>
<dbReference type="PROSITE" id="PS51372">
    <property type="entry name" value="PRD_2"/>
    <property type="match status" value="1"/>
</dbReference>
<evidence type="ECO:0000256" key="4">
    <source>
        <dbReference type="ARBA" id="ARBA00023159"/>
    </source>
</evidence>
<evidence type="ECO:0000313" key="9">
    <source>
        <dbReference type="EMBL" id="VTS12392.1"/>
    </source>
</evidence>
<dbReference type="InterPro" id="IPR036095">
    <property type="entry name" value="PTS_EIIB-like_sf"/>
</dbReference>
<dbReference type="InterPro" id="IPR016152">
    <property type="entry name" value="PTrfase/Anion_transptr"/>
</dbReference>
<dbReference type="PANTHER" id="PTHR30185:SF12">
    <property type="entry name" value="TRANSCRIPTIONAL REGULATOR MANR"/>
    <property type="match status" value="1"/>
</dbReference>
<keyword evidence="4" id="KW-0010">Activator</keyword>
<keyword evidence="2" id="KW-0677">Repeat</keyword>
<dbReference type="Gene3D" id="1.10.1790.10">
    <property type="entry name" value="PRD domain"/>
    <property type="match status" value="1"/>
</dbReference>
<dbReference type="SUPFAM" id="SSF63520">
    <property type="entry name" value="PTS-regulatory domain, PRD"/>
    <property type="match status" value="1"/>
</dbReference>
<dbReference type="GO" id="GO:0008982">
    <property type="term" value="F:protein-N(PI)-phosphohistidine-sugar phosphotransferase activity"/>
    <property type="evidence" value="ECO:0007669"/>
    <property type="project" value="InterPro"/>
</dbReference>
<dbReference type="SUPFAM" id="SSF52794">
    <property type="entry name" value="PTS system IIB component-like"/>
    <property type="match status" value="1"/>
</dbReference>
<proteinExistence type="predicted"/>
<dbReference type="GO" id="GO:0006355">
    <property type="term" value="P:regulation of DNA-templated transcription"/>
    <property type="evidence" value="ECO:0007669"/>
    <property type="project" value="InterPro"/>
</dbReference>
<dbReference type="InterPro" id="IPR013196">
    <property type="entry name" value="HTH_11"/>
</dbReference>
<dbReference type="AlphaFoldDB" id="A0A4U9XI04"/>
<dbReference type="PROSITE" id="PS51099">
    <property type="entry name" value="PTS_EIIB_TYPE_2"/>
    <property type="match status" value="1"/>
</dbReference>
<evidence type="ECO:0000259" key="6">
    <source>
        <dbReference type="PROSITE" id="PS51094"/>
    </source>
</evidence>
<feature type="domain" description="PTS EIIB type-2" evidence="7">
    <location>
        <begin position="398"/>
        <end position="487"/>
    </location>
</feature>
<accession>A0A4U9XI04</accession>